<dbReference type="STRING" id="559304.G8XZ29"/>
<comment type="function">
    <text evidence="5">Component of the kinetochore, a multiprotein complex that assembles on centromeric DNA and attaches chromosomes to spindle microtubules, mediating chromosome segregation and sister chromatid segregation during meiosis and mitosis. Component of the inner kinetochore constitutive centromere-associated network (CCAN), which serves as a structural platform for outer kinetochore assembly.</text>
</comment>
<comment type="similarity">
    <text evidence="2">Belongs to the CENP-C/MIF2 family.</text>
</comment>
<dbReference type="GO" id="GO:0019237">
    <property type="term" value="F:centromeric DNA binding"/>
    <property type="evidence" value="ECO:0007669"/>
    <property type="project" value="InterPro"/>
</dbReference>
<dbReference type="PANTHER" id="PTHR16684">
    <property type="entry name" value="CENTROMERE PROTEIN C"/>
    <property type="match status" value="1"/>
</dbReference>
<protein>
    <recommendedName>
        <fullName evidence="6">CENP-C homolog</fullName>
    </recommendedName>
</protein>
<dbReference type="eggNOG" id="ENOG502S47H">
    <property type="taxonomic scope" value="Eukaryota"/>
</dbReference>
<gene>
    <name evidence="9" type="primary">Piso0_005461</name>
    <name evidence="9" type="ORF">GNLVRS01_PISO0N15611g</name>
</gene>
<sequence>MDLLKLGLQSRKTGLKPRDNLRKDKYDMEDIDEFFADEEEEVKEERSNRTTKSIARDNIEPIDNDRYAVARDTRSNSGVSSYSKGSHLSAAVTTPEQPSNFNNLARKINFTDAEAESFDLSPIAILSKNNRKNEKAPLRSPLQENKGASIDEGAASGDDALYRFEDNDVNDNFLGEERDMSLSPIDLSPIKVRNQAHSVESTPKRNPSRETTSKQSSGKSLSTKSVSSITKNMALGVMGKKRRKKPMIIEDDSDSYDDDYVSSPPQDSSDLISPPPTNKKKRGNSVSRQVSSRNTPKETIIKPSPLPSPPPDGLRRSKRTRISPLAFWRNERVVYTRANEHMQDPDSTLARDIERIPLQEIKEVVHIPEVPEQNPQPKKRPRGRPPKNSSPKSKRPSPKPPAVYDYESDPEISGSEWFSDKTLTLRVFEGPNDKRVERDIAWAPNEGNFIDSPNSEGLENFKVATLFGNDRDFTAGGLIEFPYGGFKSLRNSADSVYIFHVVKGLIEVTLNEDKFVVTKGCSFQVPRANSFAFKNLSQDKSKLFFVQSKKVVIEGDESD</sequence>
<dbReference type="OrthoDB" id="1939643at2759"/>
<feature type="compositionally biased region" description="Polar residues" evidence="7">
    <location>
        <begin position="91"/>
        <end position="101"/>
    </location>
</feature>
<evidence type="ECO:0000256" key="5">
    <source>
        <dbReference type="ARBA" id="ARBA00057947"/>
    </source>
</evidence>
<evidence type="ECO:0000256" key="2">
    <source>
        <dbReference type="ARBA" id="ARBA00010291"/>
    </source>
</evidence>
<dbReference type="InterPro" id="IPR011051">
    <property type="entry name" value="RmlC_Cupin_sf"/>
</dbReference>
<dbReference type="InterPro" id="IPR014710">
    <property type="entry name" value="RmlC-like_jellyroll"/>
</dbReference>
<evidence type="ECO:0000256" key="7">
    <source>
        <dbReference type="SAM" id="MobiDB-lite"/>
    </source>
</evidence>
<dbReference type="GO" id="GO:0005634">
    <property type="term" value="C:nucleus"/>
    <property type="evidence" value="ECO:0007669"/>
    <property type="project" value="UniProtKB-SubCell"/>
</dbReference>
<accession>G8XZ29</accession>
<dbReference type="FunFam" id="2.60.120.10:FF:000033">
    <property type="entry name" value="Centromere protein C 1"/>
    <property type="match status" value="1"/>
</dbReference>
<evidence type="ECO:0000256" key="3">
    <source>
        <dbReference type="ARBA" id="ARBA00023125"/>
    </source>
</evidence>
<dbReference type="Proteomes" id="UP000005222">
    <property type="component" value="Chromosome N"/>
</dbReference>
<keyword evidence="10" id="KW-1185">Reference proteome</keyword>
<feature type="compositionally biased region" description="Acidic residues" evidence="7">
    <location>
        <begin position="249"/>
        <end position="260"/>
    </location>
</feature>
<feature type="compositionally biased region" description="Polar residues" evidence="7">
    <location>
        <begin position="284"/>
        <end position="294"/>
    </location>
</feature>
<dbReference type="GO" id="GO:0000776">
    <property type="term" value="C:kinetochore"/>
    <property type="evidence" value="ECO:0007669"/>
    <property type="project" value="InterPro"/>
</dbReference>
<name>G8XZ29_PICSO</name>
<evidence type="ECO:0000256" key="6">
    <source>
        <dbReference type="ARBA" id="ARBA00075033"/>
    </source>
</evidence>
<dbReference type="InterPro" id="IPR025974">
    <property type="entry name" value="Mif2/CENP-C_cupin"/>
</dbReference>
<feature type="compositionally biased region" description="Low complexity" evidence="7">
    <location>
        <begin position="213"/>
        <end position="231"/>
    </location>
</feature>
<dbReference type="InterPro" id="IPR028386">
    <property type="entry name" value="CENP-C/Mif2/cnp3"/>
</dbReference>
<dbReference type="EMBL" id="FO082046">
    <property type="protein sequence ID" value="CCE86938.1"/>
    <property type="molecule type" value="Genomic_DNA"/>
</dbReference>
<organism evidence="9 10">
    <name type="scientific">Pichia sorbitophila (strain ATCC MYA-4447 / BCRC 22081 / CBS 7064 / NBRC 10061 / NRRL Y-12695)</name>
    <name type="common">Hybrid yeast</name>
    <dbReference type="NCBI Taxonomy" id="559304"/>
    <lineage>
        <taxon>Eukaryota</taxon>
        <taxon>Fungi</taxon>
        <taxon>Dikarya</taxon>
        <taxon>Ascomycota</taxon>
        <taxon>Saccharomycotina</taxon>
        <taxon>Pichiomycetes</taxon>
        <taxon>Debaryomycetaceae</taxon>
        <taxon>Millerozyma</taxon>
    </lineage>
</organism>
<feature type="compositionally biased region" description="Low complexity" evidence="7">
    <location>
        <begin position="75"/>
        <end position="89"/>
    </location>
</feature>
<feature type="region of interest" description="Disordered" evidence="7">
    <location>
        <begin position="39"/>
        <end position="58"/>
    </location>
</feature>
<feature type="compositionally biased region" description="Polar residues" evidence="7">
    <location>
        <begin position="195"/>
        <end position="205"/>
    </location>
</feature>
<comment type="subcellular location">
    <subcellularLocation>
        <location evidence="1">Nucleus</location>
    </subcellularLocation>
</comment>
<dbReference type="SUPFAM" id="SSF51182">
    <property type="entry name" value="RmlC-like cupins"/>
    <property type="match status" value="1"/>
</dbReference>
<dbReference type="CDD" id="cd06993">
    <property type="entry name" value="cupin_CENP-C_C"/>
    <property type="match status" value="1"/>
</dbReference>
<feature type="compositionally biased region" description="Basic and acidic residues" evidence="7">
    <location>
        <begin position="43"/>
        <end position="58"/>
    </location>
</feature>
<dbReference type="Pfam" id="PF11699">
    <property type="entry name" value="CENP-C_C"/>
    <property type="match status" value="1"/>
</dbReference>
<feature type="domain" description="Mif2/CENP-C cupin" evidence="8">
    <location>
        <begin position="461"/>
        <end position="547"/>
    </location>
</feature>
<dbReference type="FunCoup" id="G8XZ29">
    <property type="interactions" value="179"/>
</dbReference>
<evidence type="ECO:0000313" key="10">
    <source>
        <dbReference type="Proteomes" id="UP000005222"/>
    </source>
</evidence>
<evidence type="ECO:0000313" key="9">
    <source>
        <dbReference type="EMBL" id="CCE86938.1"/>
    </source>
</evidence>
<dbReference type="GO" id="GO:0051382">
    <property type="term" value="P:kinetochore assembly"/>
    <property type="evidence" value="ECO:0007669"/>
    <property type="project" value="InterPro"/>
</dbReference>
<evidence type="ECO:0000256" key="4">
    <source>
        <dbReference type="ARBA" id="ARBA00023242"/>
    </source>
</evidence>
<feature type="compositionally biased region" description="Low complexity" evidence="7">
    <location>
        <begin position="261"/>
        <end position="270"/>
    </location>
</feature>
<keyword evidence="4" id="KW-0539">Nucleus</keyword>
<feature type="region of interest" description="Disordered" evidence="7">
    <location>
        <begin position="121"/>
        <end position="323"/>
    </location>
</feature>
<evidence type="ECO:0000259" key="8">
    <source>
        <dbReference type="Pfam" id="PF11699"/>
    </source>
</evidence>
<proteinExistence type="inferred from homology"/>
<dbReference type="InParanoid" id="G8XZ29"/>
<evidence type="ECO:0000256" key="1">
    <source>
        <dbReference type="ARBA" id="ARBA00004123"/>
    </source>
</evidence>
<dbReference type="GO" id="GO:0051315">
    <property type="term" value="P:attachment of mitotic spindle microtubules to kinetochore"/>
    <property type="evidence" value="ECO:0007669"/>
    <property type="project" value="TreeGrafter"/>
</dbReference>
<keyword evidence="3" id="KW-0238">DNA-binding</keyword>
<dbReference type="OMA" id="RDIHNIP"/>
<dbReference type="PANTHER" id="PTHR16684:SF11">
    <property type="entry name" value="CENTROMERE PROTEIN C"/>
    <property type="match status" value="1"/>
</dbReference>
<dbReference type="GO" id="GO:0051455">
    <property type="term" value="P:spindle attachment to meiosis I kinetochore"/>
    <property type="evidence" value="ECO:0007669"/>
    <property type="project" value="TreeGrafter"/>
</dbReference>
<dbReference type="AlphaFoldDB" id="G8XZ29"/>
<dbReference type="HOGENOM" id="CLU_527842_0_0_1"/>
<feature type="region of interest" description="Disordered" evidence="7">
    <location>
        <begin position="364"/>
        <end position="408"/>
    </location>
</feature>
<dbReference type="Gene3D" id="2.60.120.10">
    <property type="entry name" value="Jelly Rolls"/>
    <property type="match status" value="1"/>
</dbReference>
<feature type="region of interest" description="Disordered" evidence="7">
    <location>
        <begin position="70"/>
        <end position="101"/>
    </location>
</feature>
<reference evidence="9 10" key="1">
    <citation type="journal article" date="2012" name="G3 (Bethesda)">
        <title>Pichia sorbitophila, an interspecies yeast hybrid reveals early steps of genome resolution following polyploidization.</title>
        <authorList>
            <person name="Leh Louis V."/>
            <person name="Despons L."/>
            <person name="Friedrich A."/>
            <person name="Martin T."/>
            <person name="Durrens P."/>
            <person name="Casaregola S."/>
            <person name="Neuveglise C."/>
            <person name="Fairhead C."/>
            <person name="Marck C."/>
            <person name="Cruz J.A."/>
            <person name="Straub M.L."/>
            <person name="Kugler V."/>
            <person name="Sacerdot C."/>
            <person name="Uzunov Z."/>
            <person name="Thierry A."/>
            <person name="Weiss S."/>
            <person name="Bleykasten C."/>
            <person name="De Montigny J."/>
            <person name="Jacques N."/>
            <person name="Jung P."/>
            <person name="Lemaire M."/>
            <person name="Mallet S."/>
            <person name="Morel G."/>
            <person name="Richard G.F."/>
            <person name="Sarkar A."/>
            <person name="Savel G."/>
            <person name="Schacherer J."/>
            <person name="Seret M.L."/>
            <person name="Talla E."/>
            <person name="Samson G."/>
            <person name="Jubin C."/>
            <person name="Poulain J."/>
            <person name="Vacherie B."/>
            <person name="Barbe V."/>
            <person name="Pelletier E."/>
            <person name="Sherman D.J."/>
            <person name="Westhof E."/>
            <person name="Weissenbach J."/>
            <person name="Baret P.V."/>
            <person name="Wincker P."/>
            <person name="Gaillardin C."/>
            <person name="Dujon B."/>
            <person name="Souciet J.L."/>
        </authorList>
    </citation>
    <scope>NUCLEOTIDE SEQUENCE [LARGE SCALE GENOMIC DNA]</scope>
    <source>
        <strain evidence="10">ATCC MYA-4447 / BCRC 22081 / CBS 7064 / NBRC 10061 / NRRL Y-12695</strain>
    </source>
</reference>